<organism evidence="3 4">
    <name type="scientific">Tenuibacillus multivorans</name>
    <dbReference type="NCBI Taxonomy" id="237069"/>
    <lineage>
        <taxon>Bacteria</taxon>
        <taxon>Bacillati</taxon>
        <taxon>Bacillota</taxon>
        <taxon>Bacilli</taxon>
        <taxon>Bacillales</taxon>
        <taxon>Bacillaceae</taxon>
        <taxon>Tenuibacillus</taxon>
    </lineage>
</organism>
<proteinExistence type="predicted"/>
<sequence>MQRMNIQWLPVIASIGIGAVAYSMMTGRGGQLQSFLPLITNMMGQQGTQGQQNQQQGQQDTLSQIAQQSQQQNQKDQRPSVH</sequence>
<keyword evidence="4" id="KW-1185">Reference proteome</keyword>
<feature type="region of interest" description="Disordered" evidence="1">
    <location>
        <begin position="45"/>
        <end position="82"/>
    </location>
</feature>
<protein>
    <submittedName>
        <fullName evidence="3">Uncharacterized protein</fullName>
    </submittedName>
</protein>
<dbReference type="STRING" id="237069.SAMN05216498_0276"/>
<dbReference type="AlphaFoldDB" id="A0A1H0FJ62"/>
<keyword evidence="2" id="KW-0812">Transmembrane</keyword>
<evidence type="ECO:0000313" key="4">
    <source>
        <dbReference type="Proteomes" id="UP000199334"/>
    </source>
</evidence>
<reference evidence="3 4" key="1">
    <citation type="submission" date="2016-10" db="EMBL/GenBank/DDBJ databases">
        <authorList>
            <person name="de Groot N.N."/>
        </authorList>
    </citation>
    <scope>NUCLEOTIDE SEQUENCE [LARGE SCALE GENOMIC DNA]</scope>
    <source>
        <strain evidence="3 4">CGMCC 1.3442</strain>
    </source>
</reference>
<dbReference type="EMBL" id="FNIG01000012">
    <property type="protein sequence ID" value="SDN94666.1"/>
    <property type="molecule type" value="Genomic_DNA"/>
</dbReference>
<dbReference type="RefSeq" id="WP_093857818.1">
    <property type="nucleotide sequence ID" value="NZ_BJVZ01000014.1"/>
</dbReference>
<keyword evidence="2" id="KW-1133">Transmembrane helix</keyword>
<evidence type="ECO:0000256" key="2">
    <source>
        <dbReference type="SAM" id="Phobius"/>
    </source>
</evidence>
<dbReference type="Proteomes" id="UP000199334">
    <property type="component" value="Unassembled WGS sequence"/>
</dbReference>
<evidence type="ECO:0000256" key="1">
    <source>
        <dbReference type="SAM" id="MobiDB-lite"/>
    </source>
</evidence>
<gene>
    <name evidence="3" type="ORF">SAMN05216498_0276</name>
</gene>
<feature type="compositionally biased region" description="Low complexity" evidence="1">
    <location>
        <begin position="45"/>
        <end position="74"/>
    </location>
</feature>
<evidence type="ECO:0000313" key="3">
    <source>
        <dbReference type="EMBL" id="SDN94666.1"/>
    </source>
</evidence>
<dbReference type="OrthoDB" id="2991071at2"/>
<name>A0A1H0FJ62_9BACI</name>
<feature type="transmembrane region" description="Helical" evidence="2">
    <location>
        <begin position="6"/>
        <end position="25"/>
    </location>
</feature>
<accession>A0A1H0FJ62</accession>
<keyword evidence="2" id="KW-0472">Membrane</keyword>